<reference evidence="3 4" key="1">
    <citation type="submission" date="2019-08" db="EMBL/GenBank/DDBJ databases">
        <title>In-depth cultivation of the pig gut microbiome towards novel bacterial diversity and tailored functional studies.</title>
        <authorList>
            <person name="Wylensek D."/>
            <person name="Hitch T.C.A."/>
            <person name="Clavel T."/>
        </authorList>
    </citation>
    <scope>NUCLEOTIDE SEQUENCE [LARGE SCALE GENOMIC DNA]</scope>
    <source>
        <strain evidence="3 4">Bifido-178-WT-2B</strain>
    </source>
</reference>
<dbReference type="AlphaFoldDB" id="A0A6A8MCM6"/>
<feature type="domain" description="S-layer protein C-terminal" evidence="2">
    <location>
        <begin position="51"/>
        <end position="111"/>
    </location>
</feature>
<evidence type="ECO:0000313" key="4">
    <source>
        <dbReference type="Proteomes" id="UP000438120"/>
    </source>
</evidence>
<name>A0A6A8MCM6_9LACO</name>
<feature type="region of interest" description="Disordered" evidence="1">
    <location>
        <begin position="125"/>
        <end position="148"/>
    </location>
</feature>
<feature type="domain" description="S-layer protein C-terminal" evidence="2">
    <location>
        <begin position="2"/>
        <end position="49"/>
    </location>
</feature>
<comment type="caution">
    <text evidence="3">The sequence shown here is derived from an EMBL/GenBank/DDBJ whole genome shotgun (WGS) entry which is preliminary data.</text>
</comment>
<dbReference type="Pfam" id="PF03217">
    <property type="entry name" value="SlpA"/>
    <property type="match status" value="2"/>
</dbReference>
<feature type="compositionally biased region" description="Polar residues" evidence="1">
    <location>
        <begin position="134"/>
        <end position="148"/>
    </location>
</feature>
<evidence type="ECO:0000313" key="3">
    <source>
        <dbReference type="EMBL" id="MST86532.1"/>
    </source>
</evidence>
<dbReference type="OrthoDB" id="2329249at2"/>
<sequence>MINTYVYDQNGKRTKDKKIIAGSAVGCYSTLIFVNNRPLIMIGKNKFVAYKNVVGVDCQLKHNAYIYSSKGNRRKYSGTLHNKGYVTVYGGKRKIKNSYYYSIGVGLFVKAGNVKVPVVKIPSGNGQAAPDAGSNETSTDTTVSVNVQ</sequence>
<evidence type="ECO:0000259" key="2">
    <source>
        <dbReference type="Pfam" id="PF03217"/>
    </source>
</evidence>
<gene>
    <name evidence="3" type="ORF">FYJ62_02460</name>
</gene>
<evidence type="ECO:0000256" key="1">
    <source>
        <dbReference type="SAM" id="MobiDB-lite"/>
    </source>
</evidence>
<proteinExistence type="predicted"/>
<dbReference type="EMBL" id="VUMX01000004">
    <property type="protein sequence ID" value="MST86532.1"/>
    <property type="molecule type" value="Genomic_DNA"/>
</dbReference>
<dbReference type="InterPro" id="IPR024968">
    <property type="entry name" value="SlpA_C_lactobacillus"/>
</dbReference>
<dbReference type="Proteomes" id="UP000438120">
    <property type="component" value="Unassembled WGS sequence"/>
</dbReference>
<keyword evidence="4" id="KW-1185">Reference proteome</keyword>
<organism evidence="3 4">
    <name type="scientific">Lactobacillus porci</name>
    <dbReference type="NCBI Taxonomy" id="2012477"/>
    <lineage>
        <taxon>Bacteria</taxon>
        <taxon>Bacillati</taxon>
        <taxon>Bacillota</taxon>
        <taxon>Bacilli</taxon>
        <taxon>Lactobacillales</taxon>
        <taxon>Lactobacillaceae</taxon>
        <taxon>Lactobacillus</taxon>
    </lineage>
</organism>
<protein>
    <submittedName>
        <fullName evidence="3">N-acetylmuramoyl-L-alanine amidase</fullName>
    </submittedName>
</protein>
<accession>A0A6A8MCM6</accession>